<feature type="chain" id="PRO_5004527841" evidence="2">
    <location>
        <begin position="21"/>
        <end position="92"/>
    </location>
</feature>
<proteinExistence type="predicted"/>
<evidence type="ECO:0000256" key="2">
    <source>
        <dbReference type="SAM" id="SignalP"/>
    </source>
</evidence>
<organism evidence="3">
    <name type="scientific">Candidatus Actinomarina minuta</name>
    <dbReference type="NCBI Taxonomy" id="1389454"/>
    <lineage>
        <taxon>Bacteria</taxon>
        <taxon>Bacillati</taxon>
        <taxon>Actinomycetota</taxon>
        <taxon>Actinomycetes</taxon>
        <taxon>Candidatus Actinomarinidae</taxon>
        <taxon>Candidatus Actinomarinales</taxon>
        <taxon>Candidatus Actinomarineae</taxon>
        <taxon>Candidatus Actinomarinaceae</taxon>
        <taxon>Candidatus Actinomarina</taxon>
    </lineage>
</organism>
<name>S5DPH6_9ACTN</name>
<accession>S5DPH6</accession>
<feature type="signal peptide" evidence="2">
    <location>
        <begin position="1"/>
        <end position="20"/>
    </location>
</feature>
<keyword evidence="1" id="KW-0812">Transmembrane</keyword>
<keyword evidence="2" id="KW-0732">Signal</keyword>
<sequence length="92" mass="10568">MKKFILSSLLILSISSSAFSSTYDYSNISDEHEQVPIPAIVIEEEVEVQEDPQWTYKFLIPTSVAIATLVIIGNIVQYFRQVTKKRYKVIKK</sequence>
<reference evidence="3" key="1">
    <citation type="journal article" date="2013" name="Sci. Rep.">
        <title>Metagenomics uncovers a new group of low GC and ultra-small marine Actinobacteria.</title>
        <authorList>
            <person name="Ghai R."/>
            <person name="Mizuno C.M."/>
            <person name="Picazo A."/>
            <person name="Camacho A."/>
            <person name="Rodriguez-Valera F."/>
        </authorList>
    </citation>
    <scope>NUCLEOTIDE SEQUENCE</scope>
</reference>
<evidence type="ECO:0000313" key="3">
    <source>
        <dbReference type="EMBL" id="AGQ19483.1"/>
    </source>
</evidence>
<dbReference type="AlphaFoldDB" id="S5DPH6"/>
<dbReference type="EMBL" id="KC811133">
    <property type="protein sequence ID" value="AGQ19483.1"/>
    <property type="molecule type" value="Genomic_DNA"/>
</dbReference>
<evidence type="ECO:0000256" key="1">
    <source>
        <dbReference type="SAM" id="Phobius"/>
    </source>
</evidence>
<protein>
    <submittedName>
        <fullName evidence="3">MedDCM-OCT-S37-C37-cds2</fullName>
    </submittedName>
</protein>
<keyword evidence="1" id="KW-1133">Transmembrane helix</keyword>
<keyword evidence="1" id="KW-0472">Membrane</keyword>
<feature type="transmembrane region" description="Helical" evidence="1">
    <location>
        <begin position="58"/>
        <end position="79"/>
    </location>
</feature>